<dbReference type="SUPFAM" id="SSF48371">
    <property type="entry name" value="ARM repeat"/>
    <property type="match status" value="1"/>
</dbReference>
<dbReference type="AlphaFoldDB" id="A0A7C3PH58"/>
<dbReference type="CDD" id="cd07064">
    <property type="entry name" value="AlkD_like_1"/>
    <property type="match status" value="1"/>
</dbReference>
<comment type="caution">
    <text evidence="1">The sequence shown here is derived from an EMBL/GenBank/DDBJ whole genome shotgun (WGS) entry which is preliminary data.</text>
</comment>
<proteinExistence type="predicted"/>
<dbReference type="InterPro" id="IPR014825">
    <property type="entry name" value="DNA_alkylation"/>
</dbReference>
<dbReference type="PANTHER" id="PTHR34070">
    <property type="entry name" value="ARMADILLO-TYPE FOLD"/>
    <property type="match status" value="1"/>
</dbReference>
<dbReference type="InterPro" id="IPR016024">
    <property type="entry name" value="ARM-type_fold"/>
</dbReference>
<dbReference type="PANTHER" id="PTHR34070:SF1">
    <property type="entry name" value="DNA ALKYLATION REPAIR PROTEIN"/>
    <property type="match status" value="1"/>
</dbReference>
<organism evidence="1">
    <name type="scientific">Oscillatoriales cyanobacterium SpSt-418</name>
    <dbReference type="NCBI Taxonomy" id="2282169"/>
    <lineage>
        <taxon>Bacteria</taxon>
        <taxon>Bacillati</taxon>
        <taxon>Cyanobacteriota</taxon>
        <taxon>Cyanophyceae</taxon>
        <taxon>Oscillatoriophycideae</taxon>
        <taxon>Oscillatoriales</taxon>
    </lineage>
</organism>
<dbReference type="EMBL" id="DSRU01000215">
    <property type="protein sequence ID" value="HFM98918.1"/>
    <property type="molecule type" value="Genomic_DNA"/>
</dbReference>
<dbReference type="Gene3D" id="1.25.40.290">
    <property type="entry name" value="ARM repeat domains"/>
    <property type="match status" value="1"/>
</dbReference>
<name>A0A7C3PH58_9CYAN</name>
<protein>
    <submittedName>
        <fullName evidence="1">DNA alkylation repair protein</fullName>
    </submittedName>
</protein>
<dbReference type="Gene3D" id="1.20.1660.10">
    <property type="entry name" value="Hypothetical protein (EF3068)"/>
    <property type="match status" value="1"/>
</dbReference>
<sequence length="232" mass="26859">MTPIALVQALVACYTEHQDGERAIAMAAYMKNRFPFYGIPMPQRKQLNKVLLPERKAAIIEAWLLETVQLLWQENERECQYAGLDLLERFSSVLTMQAIASLEALILQKSWWDTVDLLATKSIGELVLQFPELRSTMDGYSQHPNLWLRRTAILHQLKYKQKTDAERLFHYCIENAESKEFFIQKAIGWALREYAKTDSTAVVAFVNHHQKRLANLSQREALKHLPNSENLS</sequence>
<gene>
    <name evidence="1" type="ORF">ENR64_14405</name>
</gene>
<evidence type="ECO:0000313" key="1">
    <source>
        <dbReference type="EMBL" id="HFM98918.1"/>
    </source>
</evidence>
<accession>A0A7C3PH58</accession>
<reference evidence="1" key="1">
    <citation type="journal article" date="2020" name="mSystems">
        <title>Genome- and Community-Level Interaction Insights into Carbon Utilization and Element Cycling Functions of Hydrothermarchaeota in Hydrothermal Sediment.</title>
        <authorList>
            <person name="Zhou Z."/>
            <person name="Liu Y."/>
            <person name="Xu W."/>
            <person name="Pan J."/>
            <person name="Luo Z.H."/>
            <person name="Li M."/>
        </authorList>
    </citation>
    <scope>NUCLEOTIDE SEQUENCE [LARGE SCALE GENOMIC DNA]</scope>
    <source>
        <strain evidence="1">SpSt-418</strain>
    </source>
</reference>
<dbReference type="Pfam" id="PF08713">
    <property type="entry name" value="DNA_alkylation"/>
    <property type="match status" value="1"/>
</dbReference>